<dbReference type="AlphaFoldDB" id="A0AAV9GAE3"/>
<evidence type="ECO:0000256" key="1">
    <source>
        <dbReference type="SAM" id="MobiDB-lite"/>
    </source>
</evidence>
<dbReference type="Proteomes" id="UP001321760">
    <property type="component" value="Unassembled WGS sequence"/>
</dbReference>
<dbReference type="EMBL" id="MU865966">
    <property type="protein sequence ID" value="KAK4445388.1"/>
    <property type="molecule type" value="Genomic_DNA"/>
</dbReference>
<feature type="compositionally biased region" description="Low complexity" evidence="1">
    <location>
        <begin position="23"/>
        <end position="54"/>
    </location>
</feature>
<evidence type="ECO:0000313" key="3">
    <source>
        <dbReference type="EMBL" id="KAK4445388.1"/>
    </source>
</evidence>
<feature type="compositionally biased region" description="Low complexity" evidence="1">
    <location>
        <begin position="100"/>
        <end position="131"/>
    </location>
</feature>
<reference evidence="3" key="1">
    <citation type="journal article" date="2023" name="Mol. Phylogenet. Evol.">
        <title>Genome-scale phylogeny and comparative genomics of the fungal order Sordariales.</title>
        <authorList>
            <person name="Hensen N."/>
            <person name="Bonometti L."/>
            <person name="Westerberg I."/>
            <person name="Brannstrom I.O."/>
            <person name="Guillou S."/>
            <person name="Cros-Aarteil S."/>
            <person name="Calhoun S."/>
            <person name="Haridas S."/>
            <person name="Kuo A."/>
            <person name="Mondo S."/>
            <person name="Pangilinan J."/>
            <person name="Riley R."/>
            <person name="LaButti K."/>
            <person name="Andreopoulos B."/>
            <person name="Lipzen A."/>
            <person name="Chen C."/>
            <person name="Yan M."/>
            <person name="Daum C."/>
            <person name="Ng V."/>
            <person name="Clum A."/>
            <person name="Steindorff A."/>
            <person name="Ohm R.A."/>
            <person name="Martin F."/>
            <person name="Silar P."/>
            <person name="Natvig D.O."/>
            <person name="Lalanne C."/>
            <person name="Gautier V."/>
            <person name="Ament-Velasquez S.L."/>
            <person name="Kruys A."/>
            <person name="Hutchinson M.I."/>
            <person name="Powell A.J."/>
            <person name="Barry K."/>
            <person name="Miller A.N."/>
            <person name="Grigoriev I.V."/>
            <person name="Debuchy R."/>
            <person name="Gladieux P."/>
            <person name="Hiltunen Thoren M."/>
            <person name="Johannesson H."/>
        </authorList>
    </citation>
    <scope>NUCLEOTIDE SEQUENCE</scope>
    <source>
        <strain evidence="3">PSN243</strain>
    </source>
</reference>
<feature type="compositionally biased region" description="Pro residues" evidence="1">
    <location>
        <begin position="55"/>
        <end position="69"/>
    </location>
</feature>
<evidence type="ECO:0000313" key="4">
    <source>
        <dbReference type="Proteomes" id="UP001321760"/>
    </source>
</evidence>
<sequence>MAKGDVHDQNGPRKKVYLFTSPLSHLSLNPSPTHLPLSTTSRKPPKCIPSSSSSPPSPSSPPSRAPPTSTPTRSTTSTTPAPSTSPSTPRPPKAAPSPPSSASTRARTSSSSRRTTPTTAPRPRASAVPPPACACRRSLIGSIVIGGIRLFVFPRRRRRFCRRIRRNGKGARRMVQATVAWMIRRAREGFSTRMCKRLWVSRGEWRSWIPILRAARLVMGLVARLVGVPGAAALAVADQSRLRTLFVEGVRLLLWLFWDLLPWLFCSVILLLCGKSDLFRVHRDLSPCVLVLFHHMRSVFQLLSC</sequence>
<keyword evidence="4" id="KW-1185">Reference proteome</keyword>
<evidence type="ECO:0000256" key="2">
    <source>
        <dbReference type="SAM" id="Phobius"/>
    </source>
</evidence>
<feature type="transmembrane region" description="Helical" evidence="2">
    <location>
        <begin position="214"/>
        <end position="237"/>
    </location>
</feature>
<name>A0AAV9GAE3_9PEZI</name>
<feature type="compositionally biased region" description="Low complexity" evidence="1">
    <location>
        <begin position="70"/>
        <end position="87"/>
    </location>
</feature>
<keyword evidence="2" id="KW-0812">Transmembrane</keyword>
<gene>
    <name evidence="3" type="ORF">QBC34DRAFT_413413</name>
</gene>
<reference evidence="3" key="2">
    <citation type="submission" date="2023-05" db="EMBL/GenBank/DDBJ databases">
        <authorList>
            <consortium name="Lawrence Berkeley National Laboratory"/>
            <person name="Steindorff A."/>
            <person name="Hensen N."/>
            <person name="Bonometti L."/>
            <person name="Westerberg I."/>
            <person name="Brannstrom I.O."/>
            <person name="Guillou S."/>
            <person name="Cros-Aarteil S."/>
            <person name="Calhoun S."/>
            <person name="Haridas S."/>
            <person name="Kuo A."/>
            <person name="Mondo S."/>
            <person name="Pangilinan J."/>
            <person name="Riley R."/>
            <person name="Labutti K."/>
            <person name="Andreopoulos B."/>
            <person name="Lipzen A."/>
            <person name="Chen C."/>
            <person name="Yanf M."/>
            <person name="Daum C."/>
            <person name="Ng V."/>
            <person name="Clum A."/>
            <person name="Ohm R."/>
            <person name="Martin F."/>
            <person name="Silar P."/>
            <person name="Natvig D."/>
            <person name="Lalanne C."/>
            <person name="Gautier V."/>
            <person name="Ament-Velasquez S.L."/>
            <person name="Kruys A."/>
            <person name="Hutchinson M.I."/>
            <person name="Powell A.J."/>
            <person name="Barry K."/>
            <person name="Miller A.N."/>
            <person name="Grigoriev I.V."/>
            <person name="Debuchy R."/>
            <person name="Gladieux P."/>
            <person name="Thoren M.H."/>
            <person name="Johannesson H."/>
        </authorList>
    </citation>
    <scope>NUCLEOTIDE SEQUENCE</scope>
    <source>
        <strain evidence="3">PSN243</strain>
    </source>
</reference>
<dbReference type="PRINTS" id="PR01217">
    <property type="entry name" value="PRICHEXTENSN"/>
</dbReference>
<accession>A0AAV9GAE3</accession>
<feature type="region of interest" description="Disordered" evidence="1">
    <location>
        <begin position="23"/>
        <end position="131"/>
    </location>
</feature>
<proteinExistence type="predicted"/>
<keyword evidence="2" id="KW-1133">Transmembrane helix</keyword>
<comment type="caution">
    <text evidence="3">The sequence shown here is derived from an EMBL/GenBank/DDBJ whole genome shotgun (WGS) entry which is preliminary data.</text>
</comment>
<organism evidence="3 4">
    <name type="scientific">Podospora aff. communis PSN243</name>
    <dbReference type="NCBI Taxonomy" id="3040156"/>
    <lineage>
        <taxon>Eukaryota</taxon>
        <taxon>Fungi</taxon>
        <taxon>Dikarya</taxon>
        <taxon>Ascomycota</taxon>
        <taxon>Pezizomycotina</taxon>
        <taxon>Sordariomycetes</taxon>
        <taxon>Sordariomycetidae</taxon>
        <taxon>Sordariales</taxon>
        <taxon>Podosporaceae</taxon>
        <taxon>Podospora</taxon>
    </lineage>
</organism>
<feature type="transmembrane region" description="Helical" evidence="2">
    <location>
        <begin position="252"/>
        <end position="273"/>
    </location>
</feature>
<protein>
    <submittedName>
        <fullName evidence="3">Uncharacterized protein</fullName>
    </submittedName>
</protein>
<keyword evidence="2" id="KW-0472">Membrane</keyword>
<feature type="compositionally biased region" description="Pro residues" evidence="1">
    <location>
        <begin position="88"/>
        <end position="99"/>
    </location>
</feature>